<dbReference type="AlphaFoldDB" id="A0A2A2TKN5"/>
<keyword evidence="2" id="KW-1185">Reference proteome</keyword>
<proteinExistence type="predicted"/>
<evidence type="ECO:0000313" key="2">
    <source>
        <dbReference type="Proteomes" id="UP000218238"/>
    </source>
</evidence>
<evidence type="ECO:0000313" key="1">
    <source>
        <dbReference type="EMBL" id="PAX57145.1"/>
    </source>
</evidence>
<name>A0A2A2TKN5_9CYAN</name>
<dbReference type="EMBL" id="NTFS01000074">
    <property type="protein sequence ID" value="PAX57145.1"/>
    <property type="molecule type" value="Genomic_DNA"/>
</dbReference>
<protein>
    <submittedName>
        <fullName evidence="1">Uncharacterized protein</fullName>
    </submittedName>
</protein>
<comment type="caution">
    <text evidence="1">The sequence shown here is derived from an EMBL/GenBank/DDBJ whole genome shotgun (WGS) entry which is preliminary data.</text>
</comment>
<organism evidence="1 2">
    <name type="scientific">Brunnivagina elsteri CCALA 953</name>
    <dbReference type="NCBI Taxonomy" id="987040"/>
    <lineage>
        <taxon>Bacteria</taxon>
        <taxon>Bacillati</taxon>
        <taxon>Cyanobacteriota</taxon>
        <taxon>Cyanophyceae</taxon>
        <taxon>Nostocales</taxon>
        <taxon>Calotrichaceae</taxon>
        <taxon>Brunnivagina</taxon>
    </lineage>
</organism>
<accession>A0A2A2TKN5</accession>
<reference evidence="1 2" key="1">
    <citation type="submission" date="2017-08" db="EMBL/GenBank/DDBJ databases">
        <title>Draft genome sequence of filamentous cyanobacterium Calothrix elsteri CCALA 953.</title>
        <authorList>
            <person name="Gagunashvili A.N."/>
            <person name="Elster J."/>
            <person name="Andresson O.S."/>
        </authorList>
    </citation>
    <scope>NUCLEOTIDE SEQUENCE [LARGE SCALE GENOMIC DNA]</scope>
    <source>
        <strain evidence="1 2">CCALA 953</strain>
    </source>
</reference>
<dbReference type="Proteomes" id="UP000218238">
    <property type="component" value="Unassembled WGS sequence"/>
</dbReference>
<sequence length="79" mass="9387">MAKNKKISSFMKSQILPTVIYCWTTGGKKPDLDKPHWSIDIDSNPYDMYVEYRKQFDELGCHGFTYYEAEQWLSEIIKK</sequence>
<gene>
    <name evidence="1" type="ORF">CK510_09240</name>
</gene>